<dbReference type="GO" id="GO:0008137">
    <property type="term" value="F:NADH dehydrogenase (ubiquinone) activity"/>
    <property type="evidence" value="ECO:0007669"/>
    <property type="project" value="InterPro"/>
</dbReference>
<feature type="signal peptide" evidence="9">
    <location>
        <begin position="1"/>
        <end position="18"/>
    </location>
</feature>
<evidence type="ECO:0000256" key="9">
    <source>
        <dbReference type="SAM" id="SignalP"/>
    </source>
</evidence>
<keyword evidence="5" id="KW-0560">Oxidoreductase</keyword>
<keyword evidence="4 8" id="KW-1133">Transmembrane helix</keyword>
<feature type="transmembrane region" description="Helical" evidence="8">
    <location>
        <begin position="383"/>
        <end position="407"/>
    </location>
</feature>
<dbReference type="PRINTS" id="PR01437">
    <property type="entry name" value="NUOXDRDTASE4"/>
</dbReference>
<dbReference type="InterPro" id="IPR003918">
    <property type="entry name" value="NADH_UbQ_OxRdtase"/>
</dbReference>
<dbReference type="PANTHER" id="PTHR42682:SF3">
    <property type="entry name" value="FORMATE HYDROGENLYASE SUBUNIT 3-RELATED"/>
    <property type="match status" value="1"/>
</dbReference>
<keyword evidence="12" id="KW-1185">Reference proteome</keyword>
<evidence type="ECO:0000256" key="6">
    <source>
        <dbReference type="ARBA" id="ARBA00023136"/>
    </source>
</evidence>
<feature type="domain" description="NADH:quinone oxidoreductase/Mrp antiporter transmembrane" evidence="10">
    <location>
        <begin position="128"/>
        <end position="415"/>
    </location>
</feature>
<feature type="transmembrane region" description="Helical" evidence="8">
    <location>
        <begin position="134"/>
        <end position="150"/>
    </location>
</feature>
<dbReference type="RefSeq" id="WP_139631661.1">
    <property type="nucleotide sequence ID" value="NZ_VDLX02000006.1"/>
</dbReference>
<dbReference type="PANTHER" id="PTHR42682">
    <property type="entry name" value="HYDROGENASE-4 COMPONENT F"/>
    <property type="match status" value="1"/>
</dbReference>
<dbReference type="InterPro" id="IPR052175">
    <property type="entry name" value="ComplexI-like_HydComp"/>
</dbReference>
<feature type="transmembrane region" description="Helical" evidence="8">
    <location>
        <begin position="427"/>
        <end position="453"/>
    </location>
</feature>
<feature type="transmembrane region" description="Helical" evidence="8">
    <location>
        <begin position="30"/>
        <end position="51"/>
    </location>
</feature>
<feature type="transmembrane region" description="Helical" evidence="8">
    <location>
        <begin position="345"/>
        <end position="362"/>
    </location>
</feature>
<keyword evidence="9" id="KW-0732">Signal</keyword>
<feature type="transmembrane region" description="Helical" evidence="8">
    <location>
        <begin position="108"/>
        <end position="128"/>
    </location>
</feature>
<comment type="caution">
    <text evidence="11">The sequence shown here is derived from an EMBL/GenBank/DDBJ whole genome shotgun (WGS) entry which is preliminary data.</text>
</comment>
<evidence type="ECO:0000256" key="7">
    <source>
        <dbReference type="RuleBase" id="RU000320"/>
    </source>
</evidence>
<keyword evidence="3 7" id="KW-0812">Transmembrane</keyword>
<dbReference type="GO" id="GO:0005886">
    <property type="term" value="C:plasma membrane"/>
    <property type="evidence" value="ECO:0007669"/>
    <property type="project" value="UniProtKB-SubCell"/>
</dbReference>
<organism evidence="11 12">
    <name type="scientific">Nonomuraea phyllanthi</name>
    <dbReference type="NCBI Taxonomy" id="2219224"/>
    <lineage>
        <taxon>Bacteria</taxon>
        <taxon>Bacillati</taxon>
        <taxon>Actinomycetota</taxon>
        <taxon>Actinomycetes</taxon>
        <taxon>Streptosporangiales</taxon>
        <taxon>Streptosporangiaceae</taxon>
        <taxon>Nonomuraea</taxon>
    </lineage>
</organism>
<reference evidence="11 12" key="1">
    <citation type="submission" date="2019-10" db="EMBL/GenBank/DDBJ databases">
        <title>Nonomuraea sp. nov., isolated from Phyllanthus amarus.</title>
        <authorList>
            <person name="Klykleung N."/>
            <person name="Tanasupawat S."/>
        </authorList>
    </citation>
    <scope>NUCLEOTIDE SEQUENCE [LARGE SCALE GENOMIC DNA]</scope>
    <source>
        <strain evidence="11 12">PA1-10</strain>
    </source>
</reference>
<dbReference type="EMBL" id="VDLX02000006">
    <property type="protein sequence ID" value="KAB8194055.1"/>
    <property type="molecule type" value="Genomic_DNA"/>
</dbReference>
<evidence type="ECO:0000259" key="10">
    <source>
        <dbReference type="Pfam" id="PF00361"/>
    </source>
</evidence>
<feature type="chain" id="PRO_5039548119" evidence="9">
    <location>
        <begin position="19"/>
        <end position="669"/>
    </location>
</feature>
<feature type="transmembrane region" description="Helical" evidence="8">
    <location>
        <begin position="474"/>
        <end position="503"/>
    </location>
</feature>
<name>A0A5C4WHS3_9ACTN</name>
<gene>
    <name evidence="11" type="ORF">FH608_017860</name>
</gene>
<dbReference type="Proteomes" id="UP000312512">
    <property type="component" value="Unassembled WGS sequence"/>
</dbReference>
<feature type="transmembrane region" description="Helical" evidence="8">
    <location>
        <begin position="207"/>
        <end position="228"/>
    </location>
</feature>
<evidence type="ECO:0000256" key="2">
    <source>
        <dbReference type="ARBA" id="ARBA00022475"/>
    </source>
</evidence>
<evidence type="ECO:0000256" key="8">
    <source>
        <dbReference type="SAM" id="Phobius"/>
    </source>
</evidence>
<evidence type="ECO:0000256" key="3">
    <source>
        <dbReference type="ARBA" id="ARBA00022692"/>
    </source>
</evidence>
<evidence type="ECO:0000256" key="4">
    <source>
        <dbReference type="ARBA" id="ARBA00022989"/>
    </source>
</evidence>
<keyword evidence="6 8" id="KW-0472">Membrane</keyword>
<feature type="transmembrane region" description="Helical" evidence="8">
    <location>
        <begin position="308"/>
        <end position="339"/>
    </location>
</feature>
<feature type="transmembrane region" description="Helical" evidence="8">
    <location>
        <begin position="650"/>
        <end position="668"/>
    </location>
</feature>
<evidence type="ECO:0000256" key="5">
    <source>
        <dbReference type="ARBA" id="ARBA00023002"/>
    </source>
</evidence>
<proteinExistence type="predicted"/>
<feature type="transmembrane region" description="Helical" evidence="8">
    <location>
        <begin position="523"/>
        <end position="548"/>
    </location>
</feature>
<evidence type="ECO:0000313" key="12">
    <source>
        <dbReference type="Proteomes" id="UP000312512"/>
    </source>
</evidence>
<dbReference type="InterPro" id="IPR001750">
    <property type="entry name" value="ND/Mrp_TM"/>
</dbReference>
<feature type="transmembrane region" description="Helical" evidence="8">
    <location>
        <begin position="269"/>
        <end position="288"/>
    </location>
</feature>
<dbReference type="GO" id="GO:0016491">
    <property type="term" value="F:oxidoreductase activity"/>
    <property type="evidence" value="ECO:0007669"/>
    <property type="project" value="UniProtKB-KW"/>
</dbReference>
<sequence length="669" mass="68473">MNLVGTLFVASLSCCALAAAAALTAPAKARLWLAGLCTAAAGACGAAAGVAALAGQSWSAWLPGLLPLAGARLALDPLSGAFVVVTGTVAVCAAIHGIGYCRHGLDGRVFQAVLPVFVASMLLVPAAASVSTFLLAWELMAVSSLLLVLAEHRRNTSVRRAGLWYAVMTHLGLVAILVGLVAFAAGAGGESFAQLREAGLPPAVKTVVFLTTLAGFASKAGIVPLHVWLPRAHPEAPSHVSALMSAAMVNMGAYGVVRVGLDLLHGGPAWWWLLVLAAGAVSALYGILQAAVSSDLKRLLGYSTTENLGLVMVGVGAAGFLAATGIPVLATLALAAALLHVVNHAAFKTTLFLSAGSVLYATGVRDLDALGGLRDRMPYTTALFAAGALCASALPPGNAFVSEWLLLQSLIHAVPGSGVAGAVTMPLAVGMIALSAGLAVATFVKAFGVGFLARPRSAEAGRAEEVPPVMLGGTALAVACCVALAVAPTVVVPALGRAVAVVFPGRDVVSGELTLRLAGVSGVVSPLLIAVALLVSVMAVLVLVRVAATRRARRAARLWDCGAGPMSARMEYTATSFAEPLQRVFDNVLAPESDVDVTPMKESAYLVERVRFHARVPDRIEHRLYDPLIAAAAAVGRRARVLATGSVHRYLGYGFWALAGALVVLVVLW</sequence>
<evidence type="ECO:0000313" key="11">
    <source>
        <dbReference type="EMBL" id="KAB8194055.1"/>
    </source>
</evidence>
<evidence type="ECO:0000256" key="1">
    <source>
        <dbReference type="ARBA" id="ARBA00004651"/>
    </source>
</evidence>
<dbReference type="GO" id="GO:0042773">
    <property type="term" value="P:ATP synthesis coupled electron transport"/>
    <property type="evidence" value="ECO:0007669"/>
    <property type="project" value="InterPro"/>
</dbReference>
<dbReference type="OrthoDB" id="9768329at2"/>
<feature type="transmembrane region" description="Helical" evidence="8">
    <location>
        <begin position="162"/>
        <end position="187"/>
    </location>
</feature>
<accession>A0A5C4WHS3</accession>
<feature type="transmembrane region" description="Helical" evidence="8">
    <location>
        <begin position="81"/>
        <end position="101"/>
    </location>
</feature>
<keyword evidence="2" id="KW-1003">Cell membrane</keyword>
<protein>
    <submittedName>
        <fullName evidence="11">Hydrogenase 4 subunit B</fullName>
    </submittedName>
</protein>
<dbReference type="AlphaFoldDB" id="A0A5C4WHS3"/>
<dbReference type="Pfam" id="PF00361">
    <property type="entry name" value="Proton_antipo_M"/>
    <property type="match status" value="1"/>
</dbReference>
<feature type="transmembrane region" description="Helical" evidence="8">
    <location>
        <begin position="240"/>
        <end position="257"/>
    </location>
</feature>
<comment type="subcellular location">
    <subcellularLocation>
        <location evidence="1">Cell membrane</location>
        <topology evidence="1">Multi-pass membrane protein</topology>
    </subcellularLocation>
    <subcellularLocation>
        <location evidence="7">Membrane</location>
        <topology evidence="7">Multi-pass membrane protein</topology>
    </subcellularLocation>
</comment>